<dbReference type="Proteomes" id="UP000284842">
    <property type="component" value="Unassembled WGS sequence"/>
</dbReference>
<keyword evidence="3" id="KW-1185">Reference proteome</keyword>
<feature type="region of interest" description="Disordered" evidence="1">
    <location>
        <begin position="1"/>
        <end position="168"/>
    </location>
</feature>
<comment type="caution">
    <text evidence="2">The sequence shown here is derived from an EMBL/GenBank/DDBJ whole genome shotgun (WGS) entry which is preliminary data.</text>
</comment>
<dbReference type="AlphaFoldDB" id="A0A409YIV3"/>
<reference evidence="2 3" key="1">
    <citation type="journal article" date="2018" name="Evol. Lett.">
        <title>Horizontal gene cluster transfer increased hallucinogenic mushroom diversity.</title>
        <authorList>
            <person name="Reynolds H.T."/>
            <person name="Vijayakumar V."/>
            <person name="Gluck-Thaler E."/>
            <person name="Korotkin H.B."/>
            <person name="Matheny P.B."/>
            <person name="Slot J.C."/>
        </authorList>
    </citation>
    <scope>NUCLEOTIDE SEQUENCE [LARGE SCALE GENOMIC DNA]</scope>
    <source>
        <strain evidence="2 3">2629</strain>
    </source>
</reference>
<evidence type="ECO:0000313" key="3">
    <source>
        <dbReference type="Proteomes" id="UP000284842"/>
    </source>
</evidence>
<dbReference type="EMBL" id="NHTK01001124">
    <property type="protein sequence ID" value="PPR02951.1"/>
    <property type="molecule type" value="Genomic_DNA"/>
</dbReference>
<evidence type="ECO:0000256" key="1">
    <source>
        <dbReference type="SAM" id="MobiDB-lite"/>
    </source>
</evidence>
<dbReference type="InParanoid" id="A0A409YIV3"/>
<protein>
    <submittedName>
        <fullName evidence="2">Uncharacterized protein</fullName>
    </submittedName>
</protein>
<proteinExistence type="predicted"/>
<gene>
    <name evidence="2" type="ORF">CVT24_012163</name>
</gene>
<evidence type="ECO:0000313" key="2">
    <source>
        <dbReference type="EMBL" id="PPR02951.1"/>
    </source>
</evidence>
<feature type="compositionally biased region" description="Low complexity" evidence="1">
    <location>
        <begin position="137"/>
        <end position="152"/>
    </location>
</feature>
<name>A0A409YIV3_9AGAR</name>
<accession>A0A409YIV3</accession>
<sequence>MPPMPPPAPLLHGNGASSLLAPYQSNASPIPPLGQIPPGQLANLPSAGSLAFPPPSQPRPTPRRANQGGSSTQQHDENIDPSLRFQPNNFGHYFTQSNHTLPGSFYHNHNHHQPPPPSGLQSQSIGQAANHSEQFYQQNSVSNLQQNASLQQGQGGASGAVEHYSSRF</sequence>
<feature type="compositionally biased region" description="Polar residues" evidence="1">
    <location>
        <begin position="85"/>
        <end position="101"/>
    </location>
</feature>
<organism evidence="2 3">
    <name type="scientific">Panaeolus cyanescens</name>
    <dbReference type="NCBI Taxonomy" id="181874"/>
    <lineage>
        <taxon>Eukaryota</taxon>
        <taxon>Fungi</taxon>
        <taxon>Dikarya</taxon>
        <taxon>Basidiomycota</taxon>
        <taxon>Agaricomycotina</taxon>
        <taxon>Agaricomycetes</taxon>
        <taxon>Agaricomycetidae</taxon>
        <taxon>Agaricales</taxon>
        <taxon>Agaricineae</taxon>
        <taxon>Galeropsidaceae</taxon>
        <taxon>Panaeolus</taxon>
    </lineage>
</organism>